<protein>
    <submittedName>
        <fullName evidence="1">Uncharacterized protein</fullName>
    </submittedName>
</protein>
<gene>
    <name evidence="1" type="ORF">LTR77_006069</name>
</gene>
<dbReference type="RefSeq" id="XP_064658226.1">
    <property type="nucleotide sequence ID" value="XM_064803311.1"/>
</dbReference>
<keyword evidence="2" id="KW-1185">Reference proteome</keyword>
<evidence type="ECO:0000313" key="1">
    <source>
        <dbReference type="EMBL" id="KAK5168760.1"/>
    </source>
</evidence>
<proteinExistence type="predicted"/>
<dbReference type="AlphaFoldDB" id="A0AAV9PB48"/>
<comment type="caution">
    <text evidence="1">The sequence shown here is derived from an EMBL/GenBank/DDBJ whole genome shotgun (WGS) entry which is preliminary data.</text>
</comment>
<dbReference type="EMBL" id="JAVRRT010000009">
    <property type="protein sequence ID" value="KAK5168760.1"/>
    <property type="molecule type" value="Genomic_DNA"/>
</dbReference>
<name>A0AAV9PB48_9PEZI</name>
<dbReference type="Proteomes" id="UP001337655">
    <property type="component" value="Unassembled WGS sequence"/>
</dbReference>
<organism evidence="1 2">
    <name type="scientific">Saxophila tyrrhenica</name>
    <dbReference type="NCBI Taxonomy" id="1690608"/>
    <lineage>
        <taxon>Eukaryota</taxon>
        <taxon>Fungi</taxon>
        <taxon>Dikarya</taxon>
        <taxon>Ascomycota</taxon>
        <taxon>Pezizomycotina</taxon>
        <taxon>Dothideomycetes</taxon>
        <taxon>Dothideomycetidae</taxon>
        <taxon>Mycosphaerellales</taxon>
        <taxon>Extremaceae</taxon>
        <taxon>Saxophila</taxon>
    </lineage>
</organism>
<sequence length="248" mass="27347">MASQPPTAERALRDALARENMITQVHMKKKIGDNEALMKEIEACAMIDHAVKLLNIMNGTLMSYIATDRLLRAMRTHEGEDGRTALPIPTNSQYCEALLKTLTQALAATNSMACENILAIWERPIASVLHSGKPSFLALLTAQLEIARSDGPIHRVMASFERQRTSGWVVELSAEDMEELTTSAVKIARLAAHFPGGSETLGGPGWRYAVNECREFAKFPDDPSFDEAMEEMGMLGLDDIEEEWPGEG</sequence>
<dbReference type="GeneID" id="89927409"/>
<evidence type="ECO:0000313" key="2">
    <source>
        <dbReference type="Proteomes" id="UP001337655"/>
    </source>
</evidence>
<accession>A0AAV9PB48</accession>
<reference evidence="1 2" key="1">
    <citation type="submission" date="2023-08" db="EMBL/GenBank/DDBJ databases">
        <title>Black Yeasts Isolated from many extreme environments.</title>
        <authorList>
            <person name="Coleine C."/>
            <person name="Stajich J.E."/>
            <person name="Selbmann L."/>
        </authorList>
    </citation>
    <scope>NUCLEOTIDE SEQUENCE [LARGE SCALE GENOMIC DNA]</scope>
    <source>
        <strain evidence="1 2">CCFEE 5935</strain>
    </source>
</reference>